<sequence length="202" mass="22238">MAKKLGIIVASIVVIIIVGISIFLWSGSAKEPKLSVAEIRRLVESQYPGTISEPVLVAGENGTVYDVTSNNGDKSYKIRMDGNTGEVLSINMQDNSRKIAQKGKTVEKEKDANKKEEQPDQPGNNGTQQRATSDAVIDLEQAKEIALKQFTGTFEKIELEKDNDRLSYEIEMKNETAEAEILIDAYTGDVILLDIESADDED</sequence>
<accession>A0A3D8PIK9</accession>
<dbReference type="OrthoDB" id="5361545at2"/>
<dbReference type="AlphaFoldDB" id="A0A3D8PIK9"/>
<name>A0A3D8PIK9_9BACI</name>
<keyword evidence="5" id="KW-1185">Reference proteome</keyword>
<feature type="compositionally biased region" description="Basic and acidic residues" evidence="1">
    <location>
        <begin position="104"/>
        <end position="118"/>
    </location>
</feature>
<comment type="caution">
    <text evidence="4">The sequence shown here is derived from an EMBL/GenBank/DDBJ whole genome shotgun (WGS) entry which is preliminary data.</text>
</comment>
<feature type="domain" description="PepSY" evidence="3">
    <location>
        <begin position="33"/>
        <end position="90"/>
    </location>
</feature>
<proteinExistence type="predicted"/>
<dbReference type="Gene3D" id="3.10.450.40">
    <property type="match status" value="2"/>
</dbReference>
<dbReference type="Pfam" id="PF03413">
    <property type="entry name" value="PepSY"/>
    <property type="match status" value="2"/>
</dbReference>
<keyword evidence="2" id="KW-0472">Membrane</keyword>
<organism evidence="4 5">
    <name type="scientific">Oceanobacillus chungangensis</name>
    <dbReference type="NCBI Taxonomy" id="1229152"/>
    <lineage>
        <taxon>Bacteria</taxon>
        <taxon>Bacillati</taxon>
        <taxon>Bacillota</taxon>
        <taxon>Bacilli</taxon>
        <taxon>Bacillales</taxon>
        <taxon>Bacillaceae</taxon>
        <taxon>Oceanobacillus</taxon>
    </lineage>
</organism>
<gene>
    <name evidence="4" type="ORF">CWR45_18810</name>
</gene>
<evidence type="ECO:0000313" key="5">
    <source>
        <dbReference type="Proteomes" id="UP000256520"/>
    </source>
</evidence>
<evidence type="ECO:0000259" key="3">
    <source>
        <dbReference type="Pfam" id="PF03413"/>
    </source>
</evidence>
<evidence type="ECO:0000256" key="1">
    <source>
        <dbReference type="SAM" id="MobiDB-lite"/>
    </source>
</evidence>
<protein>
    <recommendedName>
        <fullName evidence="3">PepSY domain-containing protein</fullName>
    </recommendedName>
</protein>
<evidence type="ECO:0000256" key="2">
    <source>
        <dbReference type="SAM" id="Phobius"/>
    </source>
</evidence>
<keyword evidence="2" id="KW-0812">Transmembrane</keyword>
<evidence type="ECO:0000313" key="4">
    <source>
        <dbReference type="EMBL" id="RDW15069.1"/>
    </source>
</evidence>
<keyword evidence="2" id="KW-1133">Transmembrane helix</keyword>
<dbReference type="Proteomes" id="UP000256520">
    <property type="component" value="Unassembled WGS sequence"/>
</dbReference>
<dbReference type="EMBL" id="PIOD01000029">
    <property type="protein sequence ID" value="RDW15069.1"/>
    <property type="molecule type" value="Genomic_DNA"/>
</dbReference>
<feature type="region of interest" description="Disordered" evidence="1">
    <location>
        <begin position="100"/>
        <end position="132"/>
    </location>
</feature>
<feature type="domain" description="PepSY" evidence="3">
    <location>
        <begin position="137"/>
        <end position="191"/>
    </location>
</feature>
<dbReference type="RefSeq" id="WP_115751393.1">
    <property type="nucleotide sequence ID" value="NZ_PIOD01000029.1"/>
</dbReference>
<dbReference type="InterPro" id="IPR025711">
    <property type="entry name" value="PepSY"/>
</dbReference>
<feature type="transmembrane region" description="Helical" evidence="2">
    <location>
        <begin position="6"/>
        <end position="25"/>
    </location>
</feature>
<feature type="compositionally biased region" description="Polar residues" evidence="1">
    <location>
        <begin position="121"/>
        <end position="132"/>
    </location>
</feature>
<reference evidence="5" key="1">
    <citation type="submission" date="2017-11" db="EMBL/GenBank/DDBJ databases">
        <authorList>
            <person name="Zhu W."/>
        </authorList>
    </citation>
    <scope>NUCLEOTIDE SEQUENCE [LARGE SCALE GENOMIC DNA]</scope>
    <source>
        <strain evidence="5">CAU 1051</strain>
    </source>
</reference>